<feature type="region of interest" description="Disordered" evidence="1">
    <location>
        <begin position="94"/>
        <end position="142"/>
    </location>
</feature>
<keyword evidence="3" id="KW-1185">Reference proteome</keyword>
<proteinExistence type="predicted"/>
<gene>
    <name evidence="2" type="ORF">BGZ96_011333</name>
</gene>
<sequence length="292" mass="32502">MQTYQPALYYNNLAPYRDFPNEPVWDATEPIPMSTEEQEEDKKCVEYHQDTVQDIDQKVEDEFLHYITLANSTAPKQWQQYPQDSLRVSMVLVGSGEGHGEGGSSSSSSASQNAAYYESDTPYPFSSDDEDEEESTGQGEEISSIERALRAQAVTALHNPSVMLLHSLSMNETPTRTLLRMNRHLTGQPQPPHEYAPESVKQAYRESGGRLLPIDDHSHRQHHHTDTHASPSSASSLHSAAAAAATALAAAAHHHHHHHHHHHMDSQSSHLDGDVPMDDEFGPTYFQGALND</sequence>
<feature type="compositionally biased region" description="Low complexity" evidence="1">
    <location>
        <begin position="228"/>
        <end position="251"/>
    </location>
</feature>
<evidence type="ECO:0000313" key="2">
    <source>
        <dbReference type="EMBL" id="KAG0295623.1"/>
    </source>
</evidence>
<protein>
    <submittedName>
        <fullName evidence="2">Uncharacterized protein</fullName>
    </submittedName>
</protein>
<name>A0ABQ7KBB7_9FUNG</name>
<reference evidence="2 3" key="1">
    <citation type="journal article" date="2020" name="Fungal Divers.">
        <title>Resolving the Mortierellaceae phylogeny through synthesis of multi-gene phylogenetics and phylogenomics.</title>
        <authorList>
            <person name="Vandepol N."/>
            <person name="Liber J."/>
            <person name="Desiro A."/>
            <person name="Na H."/>
            <person name="Kennedy M."/>
            <person name="Barry K."/>
            <person name="Grigoriev I.V."/>
            <person name="Miller A.N."/>
            <person name="O'Donnell K."/>
            <person name="Stajich J.E."/>
            <person name="Bonito G."/>
        </authorList>
    </citation>
    <scope>NUCLEOTIDE SEQUENCE [LARGE SCALE GENOMIC DNA]</scope>
    <source>
        <strain evidence="2 3">AD045</strain>
    </source>
</reference>
<feature type="compositionally biased region" description="Basic residues" evidence="1">
    <location>
        <begin position="252"/>
        <end position="263"/>
    </location>
</feature>
<organism evidence="2 3">
    <name type="scientific">Linnemannia gamsii</name>
    <dbReference type="NCBI Taxonomy" id="64522"/>
    <lineage>
        <taxon>Eukaryota</taxon>
        <taxon>Fungi</taxon>
        <taxon>Fungi incertae sedis</taxon>
        <taxon>Mucoromycota</taxon>
        <taxon>Mortierellomycotina</taxon>
        <taxon>Mortierellomycetes</taxon>
        <taxon>Mortierellales</taxon>
        <taxon>Mortierellaceae</taxon>
        <taxon>Linnemannia</taxon>
    </lineage>
</organism>
<accession>A0ABQ7KBB7</accession>
<evidence type="ECO:0000313" key="3">
    <source>
        <dbReference type="Proteomes" id="UP001194696"/>
    </source>
</evidence>
<feature type="region of interest" description="Disordered" evidence="1">
    <location>
        <begin position="210"/>
        <end position="292"/>
    </location>
</feature>
<dbReference type="Proteomes" id="UP001194696">
    <property type="component" value="Unassembled WGS sequence"/>
</dbReference>
<evidence type="ECO:0000256" key="1">
    <source>
        <dbReference type="SAM" id="MobiDB-lite"/>
    </source>
</evidence>
<dbReference type="EMBL" id="JAAAIM010000079">
    <property type="protein sequence ID" value="KAG0295623.1"/>
    <property type="molecule type" value="Genomic_DNA"/>
</dbReference>
<comment type="caution">
    <text evidence="2">The sequence shown here is derived from an EMBL/GenBank/DDBJ whole genome shotgun (WGS) entry which is preliminary data.</text>
</comment>